<feature type="transmembrane region" description="Helical" evidence="6">
    <location>
        <begin position="255"/>
        <end position="279"/>
    </location>
</feature>
<feature type="transmembrane region" description="Helical" evidence="6">
    <location>
        <begin position="315"/>
        <end position="333"/>
    </location>
</feature>
<feature type="transmembrane region" description="Helical" evidence="6">
    <location>
        <begin position="223"/>
        <end position="243"/>
    </location>
</feature>
<dbReference type="SUPFAM" id="SSF103481">
    <property type="entry name" value="Multidrug resistance efflux transporter EmrE"/>
    <property type="match status" value="1"/>
</dbReference>
<proteinExistence type="inferred from homology"/>
<evidence type="ECO:0000256" key="3">
    <source>
        <dbReference type="ARBA" id="ARBA00022692"/>
    </source>
</evidence>
<feature type="transmembrane region" description="Helical" evidence="6">
    <location>
        <begin position="157"/>
        <end position="174"/>
    </location>
</feature>
<comment type="subcellular location">
    <subcellularLocation>
        <location evidence="1">Membrane</location>
        <topology evidence="1">Multi-pass membrane protein</topology>
    </subcellularLocation>
</comment>
<evidence type="ECO:0000256" key="1">
    <source>
        <dbReference type="ARBA" id="ARBA00004141"/>
    </source>
</evidence>
<gene>
    <name evidence="7" type="ORF">TSPGSL018_15623</name>
</gene>
<protein>
    <submittedName>
        <fullName evidence="7">Cmp-sialic acid transporter 1-like isoform x1</fullName>
    </submittedName>
</protein>
<reference evidence="7" key="1">
    <citation type="submission" date="2014-05" db="EMBL/GenBank/DDBJ databases">
        <title>The transcriptome of the halophilic microalga Tetraselmis sp. GSL018 isolated from the Great Salt Lake, Utah.</title>
        <authorList>
            <person name="Jinkerson R.E."/>
            <person name="D'Adamo S."/>
            <person name="Posewitz M.C."/>
        </authorList>
    </citation>
    <scope>NUCLEOTIDE SEQUENCE</scope>
    <source>
        <strain evidence="7">GSL018</strain>
    </source>
</reference>
<evidence type="ECO:0000256" key="4">
    <source>
        <dbReference type="ARBA" id="ARBA00022989"/>
    </source>
</evidence>
<evidence type="ECO:0000256" key="5">
    <source>
        <dbReference type="ARBA" id="ARBA00023136"/>
    </source>
</evidence>
<evidence type="ECO:0000256" key="6">
    <source>
        <dbReference type="SAM" id="Phobius"/>
    </source>
</evidence>
<feature type="transmembrane region" description="Helical" evidence="6">
    <location>
        <begin position="129"/>
        <end position="150"/>
    </location>
</feature>
<dbReference type="EMBL" id="GBEZ01021095">
    <property type="protein sequence ID" value="JAC65628.1"/>
    <property type="molecule type" value="Transcribed_RNA"/>
</dbReference>
<sequence>MVGSGGLSSSCQKVFCFSGGVTKPMAVVIAAVLTFASASQVMLIKLSQNRPESDTNGQDLRYPYDFKSVPLLSDALKLCVSAIFLSRDSPERRKITTEWWIVRLYIVPAICYFLHNNLMFMVLGDVNPWTYMIIANLKIATTAVMFRVLLGRRLTKLQWHALVLLVAGTLISQVDDCSKHGLLAISYQSLFEGLLLGLFSAMAGTYTEMFLRANDDSLYWQNAQMYFFSFCCNIVNVLLQGVVSRKKGFPLSPTVLFAGFNAYALLSVLVLAFAGLLVSWIMKHTNTIVKVYSNIAGMFFTMMASHFFLGMSITLPTILGFTTVCTGSALYYLGLKELWGSEVAAEYMPLAGGSQAAPCHTRACTHPSLIDSESARSELTKGT</sequence>
<keyword evidence="3 6" id="KW-0812">Transmembrane</keyword>
<dbReference type="PANTHER" id="PTHR10231">
    <property type="entry name" value="NUCLEOTIDE-SUGAR TRANSMEMBRANE TRANSPORTER"/>
    <property type="match status" value="1"/>
</dbReference>
<feature type="transmembrane region" description="Helical" evidence="6">
    <location>
        <begin position="291"/>
        <end position="309"/>
    </location>
</feature>
<dbReference type="NCBIfam" id="TIGR00803">
    <property type="entry name" value="nst"/>
    <property type="match status" value="1"/>
</dbReference>
<keyword evidence="4 6" id="KW-1133">Transmembrane helix</keyword>
<dbReference type="Pfam" id="PF04142">
    <property type="entry name" value="Nuc_sug_transp"/>
    <property type="match status" value="1"/>
</dbReference>
<keyword evidence="5 6" id="KW-0472">Membrane</keyword>
<dbReference type="GO" id="GO:0015165">
    <property type="term" value="F:pyrimidine nucleotide-sugar transmembrane transporter activity"/>
    <property type="evidence" value="ECO:0007669"/>
    <property type="project" value="InterPro"/>
</dbReference>
<evidence type="ECO:0000256" key="2">
    <source>
        <dbReference type="ARBA" id="ARBA00006447"/>
    </source>
</evidence>
<feature type="transmembrane region" description="Helical" evidence="6">
    <location>
        <begin position="25"/>
        <end position="44"/>
    </location>
</feature>
<feature type="transmembrane region" description="Helical" evidence="6">
    <location>
        <begin position="194"/>
        <end position="211"/>
    </location>
</feature>
<dbReference type="GO" id="GO:0000139">
    <property type="term" value="C:Golgi membrane"/>
    <property type="evidence" value="ECO:0007669"/>
    <property type="project" value="InterPro"/>
</dbReference>
<comment type="similarity">
    <text evidence="2">Belongs to the nucleotide-sugar transporter family. CMP-Sialate:CMP antiporter (TC 2.A.7.12) subfamily.</text>
</comment>
<feature type="transmembrane region" description="Helical" evidence="6">
    <location>
        <begin position="102"/>
        <end position="123"/>
    </location>
</feature>
<evidence type="ECO:0000313" key="7">
    <source>
        <dbReference type="EMBL" id="JAC65628.1"/>
    </source>
</evidence>
<dbReference type="AlphaFoldDB" id="A0A061R114"/>
<accession>A0A061R114</accession>
<organism evidence="7">
    <name type="scientific">Tetraselmis sp. GSL018</name>
    <dbReference type="NCBI Taxonomy" id="582737"/>
    <lineage>
        <taxon>Eukaryota</taxon>
        <taxon>Viridiplantae</taxon>
        <taxon>Chlorophyta</taxon>
        <taxon>core chlorophytes</taxon>
        <taxon>Chlorodendrophyceae</taxon>
        <taxon>Chlorodendrales</taxon>
        <taxon>Chlorodendraceae</taxon>
        <taxon>Tetraselmis</taxon>
    </lineage>
</organism>
<dbReference type="InterPro" id="IPR037185">
    <property type="entry name" value="EmrE-like"/>
</dbReference>
<name>A0A061R114_9CHLO</name>
<dbReference type="InterPro" id="IPR007271">
    <property type="entry name" value="Nuc_sug_transpt"/>
</dbReference>